<evidence type="ECO:0000256" key="5">
    <source>
        <dbReference type="ARBA" id="ARBA00023034"/>
    </source>
</evidence>
<evidence type="ECO:0000256" key="3">
    <source>
        <dbReference type="ARBA" id="ARBA00022448"/>
    </source>
</evidence>
<sequence>MAFWDIVTRLSGELSTSTANVLRAEATNNNEQVLPSRINNLSDEELLFLTSKFEEFSMEFRTFKQKLVPIEFVLENFNTELSQLSSSLVSLHQQSNQLSHNLDSQKGTIEKLNPIIVDLIIPTDMVQSILSGNVDASWIENLRFINEKLMLIKQLEEEKLEERLITLYKDSEAFKQLKEGIDILVVKATERIRDYMIIQIKHLRSSTSESSQKIQQNLLSVKEAFAFLKFHQPKLADQLQLAYFYTMRWYYGSRFSKYLYALQKLNLRHVDSTMVLGADGATGTEDKLGYIGGGLKSWIYAGGSSANSQSSPTSFQHNKVTLLEYLGSVDKRLEIINTNLEDLHKSAMPAQIAETTPFGYWVEFVFNQWFTALLDNVVVEYLFVVEFFFQGEEKYHTVEFSNPVTGEPEKKDWSLLMFDNVYKVGREFLSWLITHMPSIFSAANRASTTLNSSRMTHTFQGSCDVYALLLMIRIIQTSSIQLHNQFHIPVLEDHINSLLLILWPQFTRVIDLNCDAMKKTIIRIGGNKGNLAPSSLTQQFGQMLSGLLKLSIIDVDGTRKIETLRGEPLYTSITRLRNDFENTLTKVSNQVKNPTDKEIFLYNNYFLIVNILKNENQDTSNDFINEQIDHFEKLCKAYENS</sequence>
<dbReference type="OrthoDB" id="19482at2759"/>
<evidence type="ECO:0000256" key="2">
    <source>
        <dbReference type="ARBA" id="ARBA00008180"/>
    </source>
</evidence>
<evidence type="ECO:0000256" key="1">
    <source>
        <dbReference type="ARBA" id="ARBA00004601"/>
    </source>
</evidence>
<dbReference type="AlphaFoldDB" id="G3B708"/>
<comment type="subcellular location">
    <subcellularLocation>
        <location evidence="1">Golgi apparatus</location>
        <location evidence="1">trans-Golgi network</location>
    </subcellularLocation>
</comment>
<dbReference type="STRING" id="590646.G3B708"/>
<proteinExistence type="inferred from homology"/>
<gene>
    <name evidence="8" type="ORF">CANTEDRAFT_130612</name>
</gene>
<dbReference type="GO" id="GO:0019905">
    <property type="term" value="F:syntaxin binding"/>
    <property type="evidence" value="ECO:0007669"/>
    <property type="project" value="TreeGrafter"/>
</dbReference>
<dbReference type="GO" id="GO:0005829">
    <property type="term" value="C:cytosol"/>
    <property type="evidence" value="ECO:0007669"/>
    <property type="project" value="GOC"/>
</dbReference>
<dbReference type="GO" id="GO:0000938">
    <property type="term" value="C:GARP complex"/>
    <property type="evidence" value="ECO:0007669"/>
    <property type="project" value="TreeGrafter"/>
</dbReference>
<organism evidence="9">
    <name type="scientific">Candida tenuis (strain ATCC 10573 / BCRC 21748 / CBS 615 / JCM 9827 / NBRC 10315 / NRRL Y-1498 / VKM Y-70)</name>
    <name type="common">Yeast</name>
    <name type="synonym">Yamadazyma tenuis</name>
    <dbReference type="NCBI Taxonomy" id="590646"/>
    <lineage>
        <taxon>Eukaryota</taxon>
        <taxon>Fungi</taxon>
        <taxon>Dikarya</taxon>
        <taxon>Ascomycota</taxon>
        <taxon>Saccharomycotina</taxon>
        <taxon>Pichiomycetes</taxon>
        <taxon>Debaryomycetaceae</taxon>
        <taxon>Yamadazyma</taxon>
    </lineage>
</organism>
<dbReference type="KEGG" id="cten:18249462"/>
<comment type="similarity">
    <text evidence="2">Belongs to the VPS52 family.</text>
</comment>
<dbReference type="InterPro" id="IPR048319">
    <property type="entry name" value="Vps52_CC"/>
</dbReference>
<accession>G3B708</accession>
<evidence type="ECO:0000259" key="6">
    <source>
        <dbReference type="Pfam" id="PF04129"/>
    </source>
</evidence>
<evidence type="ECO:0000259" key="7">
    <source>
        <dbReference type="Pfam" id="PF20655"/>
    </source>
</evidence>
<dbReference type="PANTHER" id="PTHR14190">
    <property type="entry name" value="SUPPRESSOR OF ACTIN MUTATIONS 2/VACUOLAR PROTEIN SORTING 52"/>
    <property type="match status" value="1"/>
</dbReference>
<dbReference type="eggNOG" id="KOG1961">
    <property type="taxonomic scope" value="Eukaryota"/>
</dbReference>
<dbReference type="GeneID" id="18249462"/>
<dbReference type="Pfam" id="PF04129">
    <property type="entry name" value="Vps52_CC"/>
    <property type="match status" value="1"/>
</dbReference>
<keyword evidence="5" id="KW-0333">Golgi apparatus</keyword>
<dbReference type="InterPro" id="IPR048361">
    <property type="entry name" value="Vps52_C"/>
</dbReference>
<feature type="domain" description="Vps52 C-terminal" evidence="7">
    <location>
        <begin position="328"/>
        <end position="398"/>
    </location>
</feature>
<dbReference type="HOGENOM" id="CLU_010797_1_0_1"/>
<evidence type="ECO:0000313" key="8">
    <source>
        <dbReference type="EMBL" id="EGV63067.1"/>
    </source>
</evidence>
<name>G3B708_CANTC</name>
<dbReference type="EMBL" id="GL996524">
    <property type="protein sequence ID" value="EGV63067.1"/>
    <property type="molecule type" value="Genomic_DNA"/>
</dbReference>
<dbReference type="GO" id="GO:0032456">
    <property type="term" value="P:endocytic recycling"/>
    <property type="evidence" value="ECO:0007669"/>
    <property type="project" value="TreeGrafter"/>
</dbReference>
<protein>
    <submittedName>
        <fullName evidence="8">Vps52/Sac2</fullName>
    </submittedName>
</protein>
<dbReference type="PANTHER" id="PTHR14190:SF7">
    <property type="entry name" value="VACUOLAR PROTEIN SORTING-ASSOCIATED PROTEIN 52 HOMOLOG"/>
    <property type="match status" value="1"/>
</dbReference>
<feature type="domain" description="Vps52 C-terminal" evidence="7">
    <location>
        <begin position="417"/>
        <end position="622"/>
    </location>
</feature>
<keyword evidence="4" id="KW-0653">Protein transport</keyword>
<dbReference type="GO" id="GO:0006896">
    <property type="term" value="P:Golgi to vacuole transport"/>
    <property type="evidence" value="ECO:0007669"/>
    <property type="project" value="TreeGrafter"/>
</dbReference>
<evidence type="ECO:0000313" key="9">
    <source>
        <dbReference type="Proteomes" id="UP000000707"/>
    </source>
</evidence>
<dbReference type="Proteomes" id="UP000000707">
    <property type="component" value="Unassembled WGS sequence"/>
</dbReference>
<evidence type="ECO:0000256" key="4">
    <source>
        <dbReference type="ARBA" id="ARBA00022927"/>
    </source>
</evidence>
<dbReference type="InterPro" id="IPR007258">
    <property type="entry name" value="Vps52"/>
</dbReference>
<reference evidence="8 9" key="1">
    <citation type="journal article" date="2011" name="Proc. Natl. Acad. Sci. U.S.A.">
        <title>Comparative genomics of xylose-fermenting fungi for enhanced biofuel production.</title>
        <authorList>
            <person name="Wohlbach D.J."/>
            <person name="Kuo A."/>
            <person name="Sato T.K."/>
            <person name="Potts K.M."/>
            <person name="Salamov A.A."/>
            <person name="LaButti K.M."/>
            <person name="Sun H."/>
            <person name="Clum A."/>
            <person name="Pangilinan J.L."/>
            <person name="Lindquist E.A."/>
            <person name="Lucas S."/>
            <person name="Lapidus A."/>
            <person name="Jin M."/>
            <person name="Gunawan C."/>
            <person name="Balan V."/>
            <person name="Dale B.E."/>
            <person name="Jeffries T.W."/>
            <person name="Zinkel R."/>
            <person name="Barry K.W."/>
            <person name="Grigoriev I.V."/>
            <person name="Gasch A.P."/>
        </authorList>
    </citation>
    <scope>NUCLEOTIDE SEQUENCE [LARGE SCALE GENOMIC DNA]</scope>
    <source>
        <strain evidence="9">ATCC 10573 / BCRC 21748 / CBS 615 / JCM 9827 / NBRC 10315 / NRRL Y-1498 / VKM Y-70</strain>
    </source>
</reference>
<dbReference type="GO" id="GO:0042147">
    <property type="term" value="P:retrograde transport, endosome to Golgi"/>
    <property type="evidence" value="ECO:0007669"/>
    <property type="project" value="TreeGrafter"/>
</dbReference>
<feature type="domain" description="Vps52 coiled-coil" evidence="6">
    <location>
        <begin position="67"/>
        <end position="228"/>
    </location>
</feature>
<keyword evidence="9" id="KW-1185">Reference proteome</keyword>
<dbReference type="Pfam" id="PF20655">
    <property type="entry name" value="Vps52_C"/>
    <property type="match status" value="2"/>
</dbReference>
<keyword evidence="3" id="KW-0813">Transport</keyword>
<dbReference type="GO" id="GO:0015031">
    <property type="term" value="P:protein transport"/>
    <property type="evidence" value="ECO:0007669"/>
    <property type="project" value="UniProtKB-KW"/>
</dbReference>